<evidence type="ECO:0000256" key="1">
    <source>
        <dbReference type="SAM" id="MobiDB-lite"/>
    </source>
</evidence>
<comment type="caution">
    <text evidence="3">The sequence shown here is derived from an EMBL/GenBank/DDBJ whole genome shotgun (WGS) entry which is preliminary data.</text>
</comment>
<dbReference type="EMBL" id="JBHSGI010000005">
    <property type="protein sequence ID" value="MFC4668695.1"/>
    <property type="molecule type" value="Genomic_DNA"/>
</dbReference>
<keyword evidence="2" id="KW-1133">Transmembrane helix</keyword>
<keyword evidence="4" id="KW-1185">Reference proteome</keyword>
<feature type="compositionally biased region" description="Basic and acidic residues" evidence="1">
    <location>
        <begin position="10"/>
        <end position="24"/>
    </location>
</feature>
<feature type="region of interest" description="Disordered" evidence="1">
    <location>
        <begin position="44"/>
        <end position="153"/>
    </location>
</feature>
<feature type="region of interest" description="Disordered" evidence="1">
    <location>
        <begin position="1"/>
        <end position="24"/>
    </location>
</feature>
<dbReference type="Proteomes" id="UP001595973">
    <property type="component" value="Unassembled WGS sequence"/>
</dbReference>
<keyword evidence="2" id="KW-0812">Transmembrane</keyword>
<accession>A0ABV9KER1</accession>
<sequence>MVSSNKRRSRLAEDDAASKREAYLDKGLSWDKRLELARAQRAQIEAATGPARITPRHKPWEEEAPEVNRPAAERRADPVPDYPDIPPARQAAIAARQKAEAEREAAAEQLRDGETDERSRKSPPILPAGAGARRAQVRSSVLGERPARDTTAEAVDRLLSPTGEARPAEDARFEEIRPAAVPRKRAVWILAAACILGGLALGITLALAVFYTVSG</sequence>
<organism evidence="3 4">
    <name type="scientific">Seohaeicola nanhaiensis</name>
    <dbReference type="NCBI Taxonomy" id="1387282"/>
    <lineage>
        <taxon>Bacteria</taxon>
        <taxon>Pseudomonadati</taxon>
        <taxon>Pseudomonadota</taxon>
        <taxon>Alphaproteobacteria</taxon>
        <taxon>Rhodobacterales</taxon>
        <taxon>Roseobacteraceae</taxon>
        <taxon>Seohaeicola</taxon>
    </lineage>
</organism>
<evidence type="ECO:0000313" key="3">
    <source>
        <dbReference type="EMBL" id="MFC4668695.1"/>
    </source>
</evidence>
<reference evidence="4" key="1">
    <citation type="journal article" date="2019" name="Int. J. Syst. Evol. Microbiol.">
        <title>The Global Catalogue of Microorganisms (GCM) 10K type strain sequencing project: providing services to taxonomists for standard genome sequencing and annotation.</title>
        <authorList>
            <consortium name="The Broad Institute Genomics Platform"/>
            <consortium name="The Broad Institute Genome Sequencing Center for Infectious Disease"/>
            <person name="Wu L."/>
            <person name="Ma J."/>
        </authorList>
    </citation>
    <scope>NUCLEOTIDE SEQUENCE [LARGE SCALE GENOMIC DNA]</scope>
    <source>
        <strain evidence="4">CGMCC 4.7283</strain>
    </source>
</reference>
<gene>
    <name evidence="3" type="ORF">ACFO5X_09030</name>
</gene>
<evidence type="ECO:0000256" key="2">
    <source>
        <dbReference type="SAM" id="Phobius"/>
    </source>
</evidence>
<dbReference type="RefSeq" id="WP_380717023.1">
    <property type="nucleotide sequence ID" value="NZ_JBHSGI010000005.1"/>
</dbReference>
<evidence type="ECO:0000313" key="4">
    <source>
        <dbReference type="Proteomes" id="UP001595973"/>
    </source>
</evidence>
<protein>
    <submittedName>
        <fullName evidence="3">Uncharacterized protein</fullName>
    </submittedName>
</protein>
<proteinExistence type="predicted"/>
<keyword evidence="2" id="KW-0472">Membrane</keyword>
<feature type="compositionally biased region" description="Basic and acidic residues" evidence="1">
    <location>
        <begin position="97"/>
        <end position="120"/>
    </location>
</feature>
<name>A0ABV9KER1_9RHOB</name>
<feature type="transmembrane region" description="Helical" evidence="2">
    <location>
        <begin position="187"/>
        <end position="213"/>
    </location>
</feature>